<dbReference type="Gene3D" id="1.20.120.670">
    <property type="entry name" value="N-acetyl-b-d-glucoasminidase"/>
    <property type="match status" value="1"/>
</dbReference>
<name>A0ABN8ARD0_CHISP</name>
<evidence type="ECO:0000256" key="1">
    <source>
        <dbReference type="ARBA" id="ARBA00022801"/>
    </source>
</evidence>
<dbReference type="InterPro" id="IPR024240">
    <property type="entry name" value="NAGLU_N"/>
</dbReference>
<evidence type="ECO:0000313" key="6">
    <source>
        <dbReference type="EMBL" id="CAH0398221.1"/>
    </source>
</evidence>
<feature type="chain" id="PRO_5045669473" description="Alpha-N-acetylglucosaminidase" evidence="2">
    <location>
        <begin position="17"/>
        <end position="827"/>
    </location>
</feature>
<dbReference type="Gene3D" id="3.30.379.10">
    <property type="entry name" value="Chitobiase/beta-hexosaminidase domain 2-like"/>
    <property type="match status" value="1"/>
</dbReference>
<dbReference type="InterPro" id="IPR007781">
    <property type="entry name" value="NAGLU"/>
</dbReference>
<reference evidence="6" key="1">
    <citation type="submission" date="2021-12" db="EMBL/GenBank/DDBJ databases">
        <authorList>
            <person name="King R."/>
        </authorList>
    </citation>
    <scope>NUCLEOTIDE SEQUENCE</scope>
</reference>
<dbReference type="PANTHER" id="PTHR12872">
    <property type="entry name" value="ALPHA-N-ACETYLGLUCOSAMINIDASE"/>
    <property type="match status" value="1"/>
</dbReference>
<feature type="signal peptide" evidence="2">
    <location>
        <begin position="1"/>
        <end position="16"/>
    </location>
</feature>
<evidence type="ECO:0000313" key="7">
    <source>
        <dbReference type="Proteomes" id="UP001153292"/>
    </source>
</evidence>
<evidence type="ECO:0008006" key="8">
    <source>
        <dbReference type="Google" id="ProtNLM"/>
    </source>
</evidence>
<evidence type="ECO:0000259" key="3">
    <source>
        <dbReference type="Pfam" id="PF05089"/>
    </source>
</evidence>
<keyword evidence="7" id="KW-1185">Reference proteome</keyword>
<dbReference type="InterPro" id="IPR024733">
    <property type="entry name" value="NAGLU_tim-barrel"/>
</dbReference>
<evidence type="ECO:0000256" key="2">
    <source>
        <dbReference type="SAM" id="SignalP"/>
    </source>
</evidence>
<protein>
    <recommendedName>
        <fullName evidence="8">Alpha-N-acetylglucosaminidase</fullName>
    </recommendedName>
</protein>
<dbReference type="PANTHER" id="PTHR12872:SF1">
    <property type="entry name" value="ALPHA-N-ACETYLGLUCOSAMINIDASE"/>
    <property type="match status" value="1"/>
</dbReference>
<evidence type="ECO:0000259" key="4">
    <source>
        <dbReference type="Pfam" id="PF12971"/>
    </source>
</evidence>
<dbReference type="Gene3D" id="3.20.20.80">
    <property type="entry name" value="Glycosidases"/>
    <property type="match status" value="1"/>
</dbReference>
<dbReference type="Pfam" id="PF12972">
    <property type="entry name" value="NAGLU_C"/>
    <property type="match status" value="1"/>
</dbReference>
<feature type="domain" description="Alpha-N-acetylglucosaminidase tim-barrel" evidence="3">
    <location>
        <begin position="129"/>
        <end position="464"/>
    </location>
</feature>
<feature type="domain" description="Alpha-N-acetylglucosaminidase C-terminal" evidence="5">
    <location>
        <begin position="473"/>
        <end position="726"/>
    </location>
</feature>
<gene>
    <name evidence="6" type="ORF">CHILSU_LOCUS1334</name>
</gene>
<accession>A0ABN8ARD0</accession>
<keyword evidence="1" id="KW-0378">Hydrolase</keyword>
<organism evidence="6 7">
    <name type="scientific">Chilo suppressalis</name>
    <name type="common">Asiatic rice borer moth</name>
    <dbReference type="NCBI Taxonomy" id="168631"/>
    <lineage>
        <taxon>Eukaryota</taxon>
        <taxon>Metazoa</taxon>
        <taxon>Ecdysozoa</taxon>
        <taxon>Arthropoda</taxon>
        <taxon>Hexapoda</taxon>
        <taxon>Insecta</taxon>
        <taxon>Pterygota</taxon>
        <taxon>Neoptera</taxon>
        <taxon>Endopterygota</taxon>
        <taxon>Lepidoptera</taxon>
        <taxon>Glossata</taxon>
        <taxon>Ditrysia</taxon>
        <taxon>Pyraloidea</taxon>
        <taxon>Crambidae</taxon>
        <taxon>Crambinae</taxon>
        <taxon>Chilo</taxon>
    </lineage>
</organism>
<proteinExistence type="predicted"/>
<feature type="domain" description="Alpha-N-acetylglucosaminidase N-terminal" evidence="4">
    <location>
        <begin position="42"/>
        <end position="116"/>
    </location>
</feature>
<sequence length="827" mass="95971">MLPYVILLLASAIANGLNLDYLDPVKLQTKTPASDQQQAASAIIAKYSNQVTVEVNPILFHDNKDVFSLRTSQGMLRIRASSGVAAVWGFNYYLKKYCKSQIAWQTQRVAIPDPLPEVDEFIVASDRFRYYQNVCTTSYSFVWWDINDWNNHVEWMALNGINLALAPVAQEAAWARVYQNLGMNKADIDQHFTGPAFLAWLRMGKVRGWGGPLLQSWHERQKNIQDSIVDYMYRLGIIPVFPAFNGHVPKAIKRIYPNATLHTVETWNKFSDSYCCDYFVDPNDPLFNTIGKMFLREITAGTASDHIYTADPFNEIKIGGWSTDFVRDTAKAVFLAINQCDNKAVWLIQNWMFVHDPILWPKNRVEAFLTAVPRGRMLVLDLQSEQWPQYYLYDMYFGQPFIWCMLHNFGGTLGMFGSVQTINNAVYEVRNRVNTTMIGIGLTPEGINQNYVVYDLMLEAGWRKKPIQDLDAWVADYAERRYGCNDTADVWKLLLHSVYNFEGLNRMRGKYVITRRPSFKIKPWAWYKSKDLFDAFKKIVFVVNENCYSPGFNHDLVDITRQALQYRAEQLYINMLDSRYGNTWVYNATVSQFLDVMQDMESILATNSDFTISNWLSKATSMGKSEEETFFYEMNARNQITLWGPNGEITDYACKQWAEVFRHYYIPRWSLFLAASVDAKARNEVFDEKRTQSVVRATVEKQFLYVDIQPSINGDSHVIARKLFEKWAYAPDMDDLPLNVIPRENNQHTTLADVGEEENRLSGSPTHWVRNPMRPRGGLMLPPWEMHRFAYRREGDGDGTKTERREEKNILHRYKDRSLVPILRRNK</sequence>
<dbReference type="Proteomes" id="UP001153292">
    <property type="component" value="Chromosome 11"/>
</dbReference>
<dbReference type="EMBL" id="OU963904">
    <property type="protein sequence ID" value="CAH0398221.1"/>
    <property type="molecule type" value="Genomic_DNA"/>
</dbReference>
<dbReference type="InterPro" id="IPR029018">
    <property type="entry name" value="Hex-like_dom2"/>
</dbReference>
<evidence type="ECO:0000259" key="5">
    <source>
        <dbReference type="Pfam" id="PF12972"/>
    </source>
</evidence>
<dbReference type="Pfam" id="PF12971">
    <property type="entry name" value="NAGLU_N"/>
    <property type="match status" value="1"/>
</dbReference>
<dbReference type="Pfam" id="PF05089">
    <property type="entry name" value="NAGLU"/>
    <property type="match status" value="1"/>
</dbReference>
<keyword evidence="2" id="KW-0732">Signal</keyword>
<dbReference type="InterPro" id="IPR024732">
    <property type="entry name" value="NAGLU_C"/>
</dbReference>